<organism evidence="2 3">
    <name type="scientific">Mycobacterium phage 244</name>
    <dbReference type="NCBI Taxonomy" id="2902792"/>
    <lineage>
        <taxon>Viruses</taxon>
        <taxon>Duplodnaviria</taxon>
        <taxon>Heunggongvirae</taxon>
        <taxon>Uroviricota</taxon>
        <taxon>Caudoviricetes</taxon>
        <taxon>Kostyavirus</taxon>
        <taxon>Kostyavirus kv244</taxon>
    </lineage>
</organism>
<gene>
    <name evidence="2" type="primary">79</name>
    <name evidence="2" type="ORF">PBI_244_79</name>
</gene>
<dbReference type="EMBL" id="DQ398041">
    <property type="protein sequence ID" value="ABD58054.1"/>
    <property type="molecule type" value="Genomic_DNA"/>
</dbReference>
<feature type="compositionally biased region" description="Low complexity" evidence="1">
    <location>
        <begin position="1"/>
        <end position="14"/>
    </location>
</feature>
<evidence type="ECO:0000313" key="2">
    <source>
        <dbReference type="EMBL" id="ABD58054.1"/>
    </source>
</evidence>
<proteinExistence type="predicted"/>
<dbReference type="KEGG" id="vg:4156183"/>
<feature type="compositionally biased region" description="Basic residues" evidence="1">
    <location>
        <begin position="36"/>
        <end position="50"/>
    </location>
</feature>
<protein>
    <submittedName>
        <fullName evidence="2">Uncharacterized protein</fullName>
    </submittedName>
</protein>
<evidence type="ECO:0000256" key="1">
    <source>
        <dbReference type="SAM" id="MobiDB-lite"/>
    </source>
</evidence>
<dbReference type="RefSeq" id="YP_654834.1">
    <property type="nucleotide sequence ID" value="NC_008194.1"/>
</dbReference>
<name>Q1A0Z2_9CAUD</name>
<keyword evidence="3" id="KW-1185">Reference proteome</keyword>
<dbReference type="Proteomes" id="UP000002543">
    <property type="component" value="Segment"/>
</dbReference>
<sequence length="135" mass="14848">MSWSAATAPRAATAGSKTTRMPPRTRAFTSAPGRTPQKRHCSTRAGKHYSPKRERSNMSVDGVAKRGPEKGRIVITLETTIPRAVWPRYKERLGYVSDAIDCLRVDVQDYKDGYISLEELIALADDGGISVQVGK</sequence>
<feature type="region of interest" description="Disordered" evidence="1">
    <location>
        <begin position="1"/>
        <end position="65"/>
    </location>
</feature>
<reference evidence="2 3" key="1">
    <citation type="journal article" date="2006" name="PLoS Genet.">
        <title>Exploring the mycobacteriophage metaproteome: phage genomics as an educational platform.</title>
        <authorList>
            <person name="Hatfull G.F."/>
            <person name="Pedulla M.L."/>
            <person name="Jacobs-Sera D."/>
            <person name="Cichon P.M."/>
            <person name="Foley A."/>
            <person name="Ford M.E."/>
            <person name="Gonda R.M."/>
            <person name="Houtz J.M."/>
            <person name="Hryckowian A.J."/>
            <person name="Kelchner V.A."/>
            <person name="Namburi S."/>
            <person name="Pajcini K.V."/>
            <person name="Popovich M.G."/>
            <person name="Schleicher D.T."/>
            <person name="Simanek B.Z."/>
            <person name="Smith A.L."/>
            <person name="Zdanowicz G.M."/>
            <person name="Kumar V."/>
            <person name="Peebles C.L."/>
            <person name="Jacobs W.R.Jr."/>
            <person name="Lawrence J.G."/>
            <person name="Hendrix R.W."/>
        </authorList>
    </citation>
    <scope>NUCLEOTIDE SEQUENCE [LARGE SCALE GENOMIC DNA]</scope>
</reference>
<accession>Q1A0Z2</accession>
<evidence type="ECO:0000313" key="3">
    <source>
        <dbReference type="Proteomes" id="UP000002543"/>
    </source>
</evidence>